<reference evidence="1" key="1">
    <citation type="journal article" date="2018" name="Am. J. Bot.">
        <title>Organellar phylogenomics inform systematics in the green algal family Hydrodictyaceae (Chlorophyceae) and provide clues to the complex evolutionary history of plastid genomes in the green algal tree of life.</title>
        <authorList>
            <person name="McManus H.A."/>
            <person name="Fucikova K."/>
            <person name="Lewis P.O."/>
            <person name="Lewis L.A."/>
            <person name="Karol K.G."/>
        </authorList>
    </citation>
    <scope>NUCLEOTIDE SEQUENCE</scope>
</reference>
<organism evidence="1">
    <name type="scientific">Pediastrum angulosum</name>
    <dbReference type="NCBI Taxonomy" id="271408"/>
    <lineage>
        <taxon>Eukaryota</taxon>
        <taxon>Viridiplantae</taxon>
        <taxon>Chlorophyta</taxon>
        <taxon>core chlorophytes</taxon>
        <taxon>Chlorophyceae</taxon>
        <taxon>CS clade</taxon>
        <taxon>Sphaeropleales</taxon>
        <taxon>Hydrodictyaceae</taxon>
        <taxon>Pediastrum</taxon>
    </lineage>
</organism>
<evidence type="ECO:0000313" key="1">
    <source>
        <dbReference type="EMBL" id="AWI68259.1"/>
    </source>
</evidence>
<keyword evidence="1" id="KW-0934">Plastid</keyword>
<proteinExistence type="predicted"/>
<accession>A0A2U8GHX2</accession>
<dbReference type="AlphaFoldDB" id="A0A2U8GHX2"/>
<keyword evidence="1" id="KW-0150">Chloroplast</keyword>
<name>A0A2U8GHX2_9CHLO</name>
<geneLocation type="chloroplast" evidence="1"/>
<protein>
    <submittedName>
        <fullName evidence="1">Uncharacterized protein</fullName>
    </submittedName>
</protein>
<dbReference type="EMBL" id="MF276978">
    <property type="protein sequence ID" value="AWI68259.1"/>
    <property type="molecule type" value="Genomic_DNA"/>
</dbReference>
<sequence length="128" mass="14605">MPKRRSRSTDAKEQSKINMRLNDLPLQHTQLPPITSVRSLLVREAEEAKSLCFSCTVGEAEAPSAHAPKSRCENPILCSHFFTAISLQLLFRIQLLGISVCEPNQSERNKNISKIYIYYSIYSLYFLL</sequence>